<reference evidence="9 10" key="1">
    <citation type="journal article" date="2014" name="Nat. Commun.">
        <title>Physiological and genomic features of highly alkaliphilic hydrogen-utilizing Betaproteobacteria from a continental serpentinizing site.</title>
        <authorList>
            <person name="Suzuki S."/>
            <person name="Kuenen J.G."/>
            <person name="Schipper K."/>
            <person name="van der Velde S."/>
            <person name="Ishii S."/>
            <person name="Wu A."/>
            <person name="Sorokin D.Y."/>
            <person name="Tenney A."/>
            <person name="Meng X.Y."/>
            <person name="Morrill P.L."/>
            <person name="Kamagata Y."/>
            <person name="Muyzer G."/>
            <person name="Nealson K.H."/>
        </authorList>
    </citation>
    <scope>NUCLEOTIDE SEQUENCE [LARGE SCALE GENOMIC DNA]</scope>
    <source>
        <strain evidence="9 10">A1</strain>
    </source>
</reference>
<proteinExistence type="inferred from homology"/>
<feature type="domain" description="TolB N-terminal" evidence="8">
    <location>
        <begin position="30"/>
        <end position="129"/>
    </location>
</feature>
<dbReference type="InterPro" id="IPR011659">
    <property type="entry name" value="WD40"/>
</dbReference>
<evidence type="ECO:0000256" key="2">
    <source>
        <dbReference type="ARBA" id="ARBA00009820"/>
    </source>
</evidence>
<evidence type="ECO:0000259" key="8">
    <source>
        <dbReference type="Pfam" id="PF04052"/>
    </source>
</evidence>
<gene>
    <name evidence="7 9" type="primary">tolB</name>
    <name evidence="9" type="ORF">SRAA_0799</name>
</gene>
<evidence type="ECO:0000256" key="6">
    <source>
        <dbReference type="ARBA" id="ARBA00023306"/>
    </source>
</evidence>
<comment type="function">
    <text evidence="7">Part of the Tol-Pal system, which plays a role in outer membrane invagination during cell division and is important for maintaining outer membrane integrity.</text>
</comment>
<evidence type="ECO:0000256" key="7">
    <source>
        <dbReference type="HAMAP-Rule" id="MF_00671"/>
    </source>
</evidence>
<dbReference type="SUPFAM" id="SSF69304">
    <property type="entry name" value="Tricorn protease N-terminal domain"/>
    <property type="match status" value="1"/>
</dbReference>
<evidence type="ECO:0000256" key="4">
    <source>
        <dbReference type="ARBA" id="ARBA00022729"/>
    </source>
</evidence>
<dbReference type="InterPro" id="IPR014167">
    <property type="entry name" value="Tol-Pal_TolB"/>
</dbReference>
<comment type="subcellular location">
    <subcellularLocation>
        <location evidence="1 7">Periplasm</location>
    </subcellularLocation>
</comment>
<dbReference type="Gene3D" id="2.120.10.30">
    <property type="entry name" value="TolB, C-terminal domain"/>
    <property type="match status" value="1"/>
</dbReference>
<dbReference type="HAMAP" id="MF_00671">
    <property type="entry name" value="TolB"/>
    <property type="match status" value="1"/>
</dbReference>
<evidence type="ECO:0000313" key="10">
    <source>
        <dbReference type="Proteomes" id="UP000067461"/>
    </source>
</evidence>
<feature type="signal peptide" evidence="7">
    <location>
        <begin position="1"/>
        <end position="27"/>
    </location>
</feature>
<dbReference type="InterPro" id="IPR006311">
    <property type="entry name" value="TAT_signal"/>
</dbReference>
<evidence type="ECO:0000256" key="1">
    <source>
        <dbReference type="ARBA" id="ARBA00004418"/>
    </source>
</evidence>
<dbReference type="Pfam" id="PF07676">
    <property type="entry name" value="PD40"/>
    <property type="match status" value="5"/>
</dbReference>
<dbReference type="PANTHER" id="PTHR36842:SF1">
    <property type="entry name" value="PROTEIN TOLB"/>
    <property type="match status" value="1"/>
</dbReference>
<dbReference type="Pfam" id="PF04052">
    <property type="entry name" value="TolB_N"/>
    <property type="match status" value="1"/>
</dbReference>
<dbReference type="Proteomes" id="UP000067461">
    <property type="component" value="Chromosome"/>
</dbReference>
<name>A0A060NMA0_9BURK</name>
<protein>
    <recommendedName>
        <fullName evidence="7">Tol-Pal system protein TolB</fullName>
    </recommendedName>
</protein>
<dbReference type="GO" id="GO:0017038">
    <property type="term" value="P:protein import"/>
    <property type="evidence" value="ECO:0007669"/>
    <property type="project" value="InterPro"/>
</dbReference>
<feature type="chain" id="PRO_5008980285" description="Tol-Pal system protein TolB" evidence="7">
    <location>
        <begin position="28"/>
        <end position="429"/>
    </location>
</feature>
<keyword evidence="5 7" id="KW-0574">Periplasm</keyword>
<dbReference type="STRING" id="1458425.SRAA_0799"/>
<comment type="similarity">
    <text evidence="2 7">Belongs to the TolB family.</text>
</comment>
<organism evidence="9 10">
    <name type="scientific">Serpentinimonas raichei</name>
    <dbReference type="NCBI Taxonomy" id="1458425"/>
    <lineage>
        <taxon>Bacteria</taxon>
        <taxon>Pseudomonadati</taxon>
        <taxon>Pseudomonadota</taxon>
        <taxon>Betaproteobacteria</taxon>
        <taxon>Burkholderiales</taxon>
        <taxon>Comamonadaceae</taxon>
        <taxon>Serpentinimonas</taxon>
    </lineage>
</organism>
<dbReference type="GO" id="GO:0051301">
    <property type="term" value="P:cell division"/>
    <property type="evidence" value="ECO:0007669"/>
    <property type="project" value="UniProtKB-UniRule"/>
</dbReference>
<keyword evidence="4 7" id="KW-0732">Signal</keyword>
<dbReference type="HOGENOM" id="CLU_047123_0_0_4"/>
<dbReference type="EMBL" id="AP014568">
    <property type="protein sequence ID" value="BAO80653.1"/>
    <property type="molecule type" value="Genomic_DNA"/>
</dbReference>
<dbReference type="InterPro" id="IPR007195">
    <property type="entry name" value="TolB_N"/>
</dbReference>
<dbReference type="PANTHER" id="PTHR36842">
    <property type="entry name" value="PROTEIN TOLB HOMOLOG"/>
    <property type="match status" value="1"/>
</dbReference>
<accession>A0A060NMA0</accession>
<dbReference type="InterPro" id="IPR011042">
    <property type="entry name" value="6-blade_b-propeller_TolB-like"/>
</dbReference>
<evidence type="ECO:0000256" key="5">
    <source>
        <dbReference type="ARBA" id="ARBA00022764"/>
    </source>
</evidence>
<dbReference type="SUPFAM" id="SSF52964">
    <property type="entry name" value="TolB, N-terminal domain"/>
    <property type="match status" value="1"/>
</dbReference>
<dbReference type="KEGG" id="cbaa:SRAA_0799"/>
<sequence length="429" mass="46355" precursor="true">MTRRRFHALAALGGAGLGLGAWGSAQAQFRVEVTGVGLQQIPFAIAPFRLSPDLPQDVPAIVRANLERSGQLRALAGGSAVLDETARPDLAPWRAAGVDALITGSTVRLADGRFDVRFRLWDVVRAQDLGGLSFPVPASDLRLAAHRLSDYVFERLTGDPGVFATRIAYVSRHGERHNLWVADADGENAQSALASAEPIISPAWSPNGQQLAYVSFEARRPVVYAHEVATGRRRLLASFRGSNSAPAWSPDGRRLLATLTFGGSSQIFSIDAAGGGQPQRITQTSGIETEPAFTPDGRQVYFVSDRGGSPQIYRMSPSGADVVRITFEGNYNISPTVSPDGRWLAYISRISGDFRVCVMELANGRITPLTDTSADESPSFAPNSRLILYATRVQGRETLMTTTLDGRIKTRLANLPGGIREPDWGPFQR</sequence>
<evidence type="ECO:0000256" key="3">
    <source>
        <dbReference type="ARBA" id="ARBA00022618"/>
    </source>
</evidence>
<keyword evidence="6 7" id="KW-0131">Cell cycle</keyword>
<keyword evidence="3 7" id="KW-0132">Cell division</keyword>
<dbReference type="Gene3D" id="3.40.50.10070">
    <property type="entry name" value="TolB, N-terminal domain"/>
    <property type="match status" value="1"/>
</dbReference>
<dbReference type="PROSITE" id="PS51318">
    <property type="entry name" value="TAT"/>
    <property type="match status" value="1"/>
</dbReference>
<keyword evidence="10" id="KW-1185">Reference proteome</keyword>
<dbReference type="GO" id="GO:0042597">
    <property type="term" value="C:periplasmic space"/>
    <property type="evidence" value="ECO:0007669"/>
    <property type="project" value="UniProtKB-SubCell"/>
</dbReference>
<evidence type="ECO:0000313" key="9">
    <source>
        <dbReference type="EMBL" id="BAO80653.1"/>
    </source>
</evidence>
<dbReference type="AlphaFoldDB" id="A0A060NMA0"/>
<dbReference type="NCBIfam" id="TIGR02800">
    <property type="entry name" value="propeller_TolB"/>
    <property type="match status" value="1"/>
</dbReference>
<comment type="subunit">
    <text evidence="7">The Tol-Pal system is composed of five core proteins: the inner membrane proteins TolA, TolQ and TolR, the periplasmic protein TolB and the outer membrane protein Pal. They form a network linking the inner and outer membranes and the peptidoglycan layer.</text>
</comment>